<feature type="domain" description="HTH araC/xylS-type" evidence="4">
    <location>
        <begin position="206"/>
        <end position="308"/>
    </location>
</feature>
<dbReference type="GO" id="GO:0043565">
    <property type="term" value="F:sequence-specific DNA binding"/>
    <property type="evidence" value="ECO:0007669"/>
    <property type="project" value="InterPro"/>
</dbReference>
<evidence type="ECO:0000256" key="1">
    <source>
        <dbReference type="ARBA" id="ARBA00023015"/>
    </source>
</evidence>
<keyword evidence="1" id="KW-0805">Transcription regulation</keyword>
<dbReference type="PANTHER" id="PTHR46796:SF6">
    <property type="entry name" value="ARAC SUBFAMILY"/>
    <property type="match status" value="1"/>
</dbReference>
<comment type="caution">
    <text evidence="5">The sequence shown here is derived from an EMBL/GenBank/DDBJ whole genome shotgun (WGS) entry which is preliminary data.</text>
</comment>
<dbReference type="EMBL" id="RCTF01000008">
    <property type="protein sequence ID" value="RLP78342.1"/>
    <property type="molecule type" value="Genomic_DNA"/>
</dbReference>
<dbReference type="Pfam" id="PF14525">
    <property type="entry name" value="AraC_binding_2"/>
    <property type="match status" value="1"/>
</dbReference>
<accession>A0A3L7AG13</accession>
<evidence type="ECO:0000313" key="6">
    <source>
        <dbReference type="Proteomes" id="UP000269692"/>
    </source>
</evidence>
<dbReference type="SMART" id="SM00342">
    <property type="entry name" value="HTH_ARAC"/>
    <property type="match status" value="1"/>
</dbReference>
<dbReference type="Proteomes" id="UP000269692">
    <property type="component" value="Unassembled WGS sequence"/>
</dbReference>
<dbReference type="InterPro" id="IPR050204">
    <property type="entry name" value="AraC_XylS_family_regulators"/>
</dbReference>
<dbReference type="GO" id="GO:0003700">
    <property type="term" value="F:DNA-binding transcription factor activity"/>
    <property type="evidence" value="ECO:0007669"/>
    <property type="project" value="InterPro"/>
</dbReference>
<dbReference type="SUPFAM" id="SSF46689">
    <property type="entry name" value="Homeodomain-like"/>
    <property type="match status" value="1"/>
</dbReference>
<dbReference type="RefSeq" id="WP_121623395.1">
    <property type="nucleotide sequence ID" value="NZ_JACIIW010000001.1"/>
</dbReference>
<keyword evidence="6" id="KW-1185">Reference proteome</keyword>
<dbReference type="PANTHER" id="PTHR46796">
    <property type="entry name" value="HTH-TYPE TRANSCRIPTIONAL ACTIVATOR RHAS-RELATED"/>
    <property type="match status" value="1"/>
</dbReference>
<proteinExistence type="predicted"/>
<dbReference type="InterPro" id="IPR018060">
    <property type="entry name" value="HTH_AraC"/>
</dbReference>
<evidence type="ECO:0000259" key="4">
    <source>
        <dbReference type="PROSITE" id="PS01124"/>
    </source>
</evidence>
<dbReference type="PRINTS" id="PR00032">
    <property type="entry name" value="HTHARAC"/>
</dbReference>
<gene>
    <name evidence="5" type="ORF">D9R14_11060</name>
</gene>
<dbReference type="AlphaFoldDB" id="A0A3L7AG13"/>
<sequence length="309" mass="32959">MRDAFSPAWFDGAGVPTPERPAEFARAFRAALADVDIEVAAPAAFTARMLWVALPGARLATCFASGARFARRAAQSGAAGFILLRPVGGRLPVEQCGRRIVLEDRQGALLSLALPFSYTAGDGTRVDHLLMPSDIWQAEGAPGPLPLAAADEASLLLLVHYAGAVMQGLIPLKSERHAALASAHMRDLARVVFFPDDDAAEPDRLAALKGTIAPHLKRRDLSLDMVARLVGVTPRAIQKQFQAEGTTFSAYVLEQRLLAAHAALAAKGPEGARPVSAVAFETGFGDLSYFNRTFRARFGMTPSAFRRGG</sequence>
<evidence type="ECO:0000313" key="5">
    <source>
        <dbReference type="EMBL" id="RLP78342.1"/>
    </source>
</evidence>
<reference evidence="5 6" key="1">
    <citation type="submission" date="2018-10" db="EMBL/GenBank/DDBJ databases">
        <title>Xanthobacter tagetidis genome sequencing and assembly.</title>
        <authorList>
            <person name="Maclea K.S."/>
            <person name="Goen A.E."/>
            <person name="Fatima S.A."/>
        </authorList>
    </citation>
    <scope>NUCLEOTIDE SEQUENCE [LARGE SCALE GENOMIC DNA]</scope>
    <source>
        <strain evidence="5 6">ATCC 700314</strain>
    </source>
</reference>
<keyword evidence="2" id="KW-0238">DNA-binding</keyword>
<name>A0A3L7AG13_9HYPH</name>
<evidence type="ECO:0000256" key="3">
    <source>
        <dbReference type="ARBA" id="ARBA00023163"/>
    </source>
</evidence>
<dbReference type="OrthoDB" id="4601794at2"/>
<dbReference type="Pfam" id="PF12833">
    <property type="entry name" value="HTH_18"/>
    <property type="match status" value="1"/>
</dbReference>
<protein>
    <submittedName>
        <fullName evidence="5">AraC family transcriptional regulator</fullName>
    </submittedName>
</protein>
<dbReference type="PROSITE" id="PS01124">
    <property type="entry name" value="HTH_ARAC_FAMILY_2"/>
    <property type="match status" value="1"/>
</dbReference>
<dbReference type="Gene3D" id="1.10.10.60">
    <property type="entry name" value="Homeodomain-like"/>
    <property type="match status" value="1"/>
</dbReference>
<keyword evidence="3" id="KW-0804">Transcription</keyword>
<dbReference type="InterPro" id="IPR020449">
    <property type="entry name" value="Tscrpt_reg_AraC-type_HTH"/>
</dbReference>
<evidence type="ECO:0000256" key="2">
    <source>
        <dbReference type="ARBA" id="ARBA00023125"/>
    </source>
</evidence>
<dbReference type="InterPro" id="IPR009057">
    <property type="entry name" value="Homeodomain-like_sf"/>
</dbReference>
<dbReference type="InterPro" id="IPR035418">
    <property type="entry name" value="AraC-bd_2"/>
</dbReference>
<organism evidence="5 6">
    <name type="scientific">Xanthobacter tagetidis</name>
    <dbReference type="NCBI Taxonomy" id="60216"/>
    <lineage>
        <taxon>Bacteria</taxon>
        <taxon>Pseudomonadati</taxon>
        <taxon>Pseudomonadota</taxon>
        <taxon>Alphaproteobacteria</taxon>
        <taxon>Hyphomicrobiales</taxon>
        <taxon>Xanthobacteraceae</taxon>
        <taxon>Xanthobacter</taxon>
    </lineage>
</organism>